<evidence type="ECO:0000256" key="1">
    <source>
        <dbReference type="ARBA" id="ARBA00022741"/>
    </source>
</evidence>
<keyword evidence="1" id="KW-0547">Nucleotide-binding</keyword>
<evidence type="ECO:0000259" key="5">
    <source>
        <dbReference type="PROSITE" id="PS51206"/>
    </source>
</evidence>
<evidence type="ECO:0000256" key="4">
    <source>
        <dbReference type="SAM" id="MobiDB-lite"/>
    </source>
</evidence>
<dbReference type="InterPro" id="IPR045455">
    <property type="entry name" value="NrS-1_pol-like_helicase"/>
</dbReference>
<sequence>MSHSVTTGQDAILDLDAVRNWFSRLYGKTDRFELINVVHSGDWAGETNSLTYLDPLIVGSVERADSFEPVGVYHRVTTLKRRPSAGQRGSAGMSSTLPALWADIDIAGPGHATTEPLPADEDAARLIVMNSVLPEPTLWVHSGGGLYPYWILDTPAEITTENFAEIKQLSEDWHEELARSAKELGMHYGTGIGDLARVLRIPGTVNRKAGLARMCRVISDDGPTYTIEKLREIAPRVAPLAREGYLSKLNRDGSGTDDIDTWASSVSWADILTDDGWTEADTDSTCGCPIYTAPGIHESPKSATAHEVGCALYDTTQGHGPIHIWTADPPAGLKGGSTISKLSYIAATDFGGNTSEAMKALRLKPVRKTPELAPLELGYSTPDNGTAQSESRSLVGDVQPRAWNDFGNAHRLNDQYGNVFRWVPQRGQFAAYLFREGRWDLDSDAWAPMLMRRVLESLADLEADYYDDEPGSARNDRKPDQSMREAFIAWAATQQYASKIKAGLEVARTLPERQAKLTDFDREPWKLNTRNGVLNLRTGELESHGPEQMNMFRSHPEYDPNATAPMWESFLERVMPDPEMRGYLQRVAGYSLTGRTDEQVMFLHYGSGANGKSVFLDVMDSVLGDYAQVVPRNTLLTKSGDAVPNDVARMVNRRFLQTTETAAGRRLDEEMVKSLTGGDKVSARFMRAEFFDFHPIGKIHLATNHLPRVSQAESIWRRLHLVTWGVVIPEDERNGELARKIVETEAAGVLAWAVRGCFEWQSRGLDMPLSMREHITKYRKSEDILGQFIEDCTEKAPDEFVTTDELYRAFKAWWESSGESDVWKKIALSKGLVDKGYRDGRETVNGKRARGFYGLRLMSTDPLAQ</sequence>
<evidence type="ECO:0000313" key="6">
    <source>
        <dbReference type="EMBL" id="MDA0637071.1"/>
    </source>
</evidence>
<dbReference type="SMART" id="SM00885">
    <property type="entry name" value="D5_N"/>
    <property type="match status" value="1"/>
</dbReference>
<dbReference type="Proteomes" id="UP001144036">
    <property type="component" value="Unassembled WGS sequence"/>
</dbReference>
<name>A0ABT4SIM8_9ACTN</name>
<dbReference type="InterPro" id="IPR006500">
    <property type="entry name" value="Helicase_put_C_phage/plasmid"/>
</dbReference>
<dbReference type="InterPro" id="IPR014818">
    <property type="entry name" value="Phage/plasmid_primase_P4_C"/>
</dbReference>
<dbReference type="NCBIfam" id="TIGR01613">
    <property type="entry name" value="primase_Cterm"/>
    <property type="match status" value="1"/>
</dbReference>
<dbReference type="PROSITE" id="PS51206">
    <property type="entry name" value="SF3_HELICASE_1"/>
    <property type="match status" value="1"/>
</dbReference>
<feature type="region of interest" description="Disordered" evidence="4">
    <location>
        <begin position="375"/>
        <end position="394"/>
    </location>
</feature>
<dbReference type="InterPro" id="IPR014015">
    <property type="entry name" value="Helicase_SF3_DNA-vir"/>
</dbReference>
<dbReference type="InterPro" id="IPR051620">
    <property type="entry name" value="ORF904-like_C"/>
</dbReference>
<accession>A0ABT4SIM8</accession>
<feature type="compositionally biased region" description="Polar residues" evidence="4">
    <location>
        <begin position="381"/>
        <end position="392"/>
    </location>
</feature>
<protein>
    <submittedName>
        <fullName evidence="6">Phage/plasmid primase, P4 family</fullName>
    </submittedName>
</protein>
<dbReference type="RefSeq" id="WP_270157980.1">
    <property type="nucleotide sequence ID" value="NZ_JAPNNL010000136.1"/>
</dbReference>
<dbReference type="PANTHER" id="PTHR35372:SF2">
    <property type="entry name" value="SF3 HELICASE DOMAIN-CONTAINING PROTEIN"/>
    <property type="match status" value="1"/>
</dbReference>
<dbReference type="EMBL" id="JAPNNL010000136">
    <property type="protein sequence ID" value="MDA0637071.1"/>
    <property type="molecule type" value="Genomic_DNA"/>
</dbReference>
<organism evidence="6 7">
    <name type="scientific">Nonomuraea corallina</name>
    <dbReference type="NCBI Taxonomy" id="2989783"/>
    <lineage>
        <taxon>Bacteria</taxon>
        <taxon>Bacillati</taxon>
        <taxon>Actinomycetota</taxon>
        <taxon>Actinomycetes</taxon>
        <taxon>Streptosporangiales</taxon>
        <taxon>Streptosporangiaceae</taxon>
        <taxon>Nonomuraea</taxon>
    </lineage>
</organism>
<dbReference type="Pfam" id="PF08706">
    <property type="entry name" value="D5_N"/>
    <property type="match status" value="1"/>
</dbReference>
<dbReference type="Gene3D" id="3.40.50.300">
    <property type="entry name" value="P-loop containing nucleotide triphosphate hydrolases"/>
    <property type="match status" value="1"/>
</dbReference>
<keyword evidence="7" id="KW-1185">Reference proteome</keyword>
<keyword evidence="2" id="KW-0378">Hydrolase</keyword>
<reference evidence="6" key="1">
    <citation type="submission" date="2022-11" db="EMBL/GenBank/DDBJ databases">
        <title>Nonomuraea corallina sp. nov., a new species of the genus Nonomuraea isolated from sea side sediment in Thai sea.</title>
        <authorList>
            <person name="Ngamcharungchit C."/>
            <person name="Matsumoto A."/>
            <person name="Suriyachadkun C."/>
            <person name="Panbangred W."/>
            <person name="Inahashi Y."/>
            <person name="Intra B."/>
        </authorList>
    </citation>
    <scope>NUCLEOTIDE SEQUENCE</scope>
    <source>
        <strain evidence="6">MCN248</strain>
    </source>
</reference>
<feature type="domain" description="SF3 helicase" evidence="5">
    <location>
        <begin position="579"/>
        <end position="737"/>
    </location>
</feature>
<keyword evidence="3" id="KW-0067">ATP-binding</keyword>
<evidence type="ECO:0000256" key="3">
    <source>
        <dbReference type="ARBA" id="ARBA00022840"/>
    </source>
</evidence>
<evidence type="ECO:0000256" key="2">
    <source>
        <dbReference type="ARBA" id="ARBA00022801"/>
    </source>
</evidence>
<dbReference type="InterPro" id="IPR027417">
    <property type="entry name" value="P-loop_NTPase"/>
</dbReference>
<dbReference type="PANTHER" id="PTHR35372">
    <property type="entry name" value="ATP BINDING PROTEIN-RELATED"/>
    <property type="match status" value="1"/>
</dbReference>
<evidence type="ECO:0000313" key="7">
    <source>
        <dbReference type="Proteomes" id="UP001144036"/>
    </source>
</evidence>
<comment type="caution">
    <text evidence="6">The sequence shown here is derived from an EMBL/GenBank/DDBJ whole genome shotgun (WGS) entry which is preliminary data.</text>
</comment>
<dbReference type="Pfam" id="PF19263">
    <property type="entry name" value="DUF5906"/>
    <property type="match status" value="1"/>
</dbReference>
<gene>
    <name evidence="6" type="ORF">OUY22_27020</name>
</gene>
<proteinExistence type="predicted"/>